<comment type="caution">
    <text evidence="2">The sequence shown here is derived from an EMBL/GenBank/DDBJ whole genome shotgun (WGS) entry which is preliminary data.</text>
</comment>
<accession>A0A811G612</accession>
<evidence type="ECO:0000313" key="3">
    <source>
        <dbReference type="Proteomes" id="UP000489961"/>
    </source>
</evidence>
<gene>
    <name evidence="2" type="ORF">SFB21_0349</name>
</gene>
<dbReference type="Proteomes" id="UP000489961">
    <property type="component" value="Unassembled WGS sequence"/>
</dbReference>
<feature type="chain" id="PRO_5032518813" description="Selenocysteine synthase" evidence="1">
    <location>
        <begin position="27"/>
        <end position="376"/>
    </location>
</feature>
<dbReference type="EMBL" id="CADDTS010000006">
    <property type="protein sequence ID" value="CAB1208197.1"/>
    <property type="molecule type" value="Genomic_DNA"/>
</dbReference>
<dbReference type="AlphaFoldDB" id="A0A811G612"/>
<feature type="signal peptide" evidence="1">
    <location>
        <begin position="1"/>
        <end position="26"/>
    </location>
</feature>
<organism evidence="2 3">
    <name type="scientific">Acinetobacter bouvetii</name>
    <dbReference type="NCBI Taxonomy" id="202951"/>
    <lineage>
        <taxon>Bacteria</taxon>
        <taxon>Pseudomonadati</taxon>
        <taxon>Pseudomonadota</taxon>
        <taxon>Gammaproteobacteria</taxon>
        <taxon>Moraxellales</taxon>
        <taxon>Moraxellaceae</taxon>
        <taxon>Acinetobacter</taxon>
    </lineage>
</organism>
<keyword evidence="1" id="KW-0732">Signal</keyword>
<proteinExistence type="predicted"/>
<sequence length="376" mass="44124">MLKKNIKLLKPILCMCLLGMVSTSGWTETNETSQDQSAAPLSPAQTGDDFNLLYQIPSWIDALPTFLPKQSDEPIVPPMLATENQTWLDRRQQEIRNWADHTSHKIDNWFGETDPADPASATLRLIVDNNWNKHDGYNIKPRVRGKIKLPTLERKVSVVFGDDTLDNELNNKVAITDENPDSTTNKTLDRERTRENNSSFAFRWSDFSKYIPFDTDLDLGLRSGDDIYLRLKVSKDWKLENDFSFHAEQIYRYGVDSKNYLRTNTELTHARPNQALLSNQFSLTYADEQEDDLKWDNYLFRQHQFFHNNRFTYGLYTGGFYNNQDLRLNSWGPYISWRQPVWREWFFVQGDLNYLNDHREDRSHFIGALVRLEALF</sequence>
<name>A0A811G612_9GAMM</name>
<reference evidence="2 3" key="1">
    <citation type="submission" date="2020-02" db="EMBL/GenBank/DDBJ databases">
        <authorList>
            <person name="Chaudhuri R."/>
        </authorList>
    </citation>
    <scope>NUCLEOTIDE SEQUENCE [LARGE SCALE GENOMIC DNA]</scope>
    <source>
        <strain evidence="2">SFB21</strain>
    </source>
</reference>
<protein>
    <recommendedName>
        <fullName evidence="4">Selenocysteine synthase</fullName>
    </recommendedName>
</protein>
<evidence type="ECO:0000256" key="1">
    <source>
        <dbReference type="SAM" id="SignalP"/>
    </source>
</evidence>
<evidence type="ECO:0008006" key="4">
    <source>
        <dbReference type="Google" id="ProtNLM"/>
    </source>
</evidence>
<evidence type="ECO:0000313" key="2">
    <source>
        <dbReference type="EMBL" id="CAB1208197.1"/>
    </source>
</evidence>